<dbReference type="InterPro" id="IPR036770">
    <property type="entry name" value="Ankyrin_rpt-contain_sf"/>
</dbReference>
<dbReference type="Pfam" id="PF12796">
    <property type="entry name" value="Ank_2"/>
    <property type="match status" value="1"/>
</dbReference>
<accession>A0AAV4G2M9</accession>
<feature type="region of interest" description="Disordered" evidence="4">
    <location>
        <begin position="1"/>
        <end position="22"/>
    </location>
</feature>
<evidence type="ECO:0000313" key="5">
    <source>
        <dbReference type="EMBL" id="GFR79813.1"/>
    </source>
</evidence>
<evidence type="ECO:0000256" key="2">
    <source>
        <dbReference type="ARBA" id="ARBA00023043"/>
    </source>
</evidence>
<dbReference type="GO" id="GO:0085020">
    <property type="term" value="P:protein K6-linked ubiquitination"/>
    <property type="evidence" value="ECO:0007669"/>
    <property type="project" value="TreeGrafter"/>
</dbReference>
<evidence type="ECO:0000256" key="1">
    <source>
        <dbReference type="ARBA" id="ARBA00022737"/>
    </source>
</evidence>
<evidence type="ECO:0000256" key="3">
    <source>
        <dbReference type="PROSITE-ProRule" id="PRU00023"/>
    </source>
</evidence>
<protein>
    <submittedName>
        <fullName evidence="5">Oxysterol-binding protein</fullName>
    </submittedName>
</protein>
<evidence type="ECO:0000313" key="6">
    <source>
        <dbReference type="Proteomes" id="UP000762676"/>
    </source>
</evidence>
<organism evidence="5 6">
    <name type="scientific">Elysia marginata</name>
    <dbReference type="NCBI Taxonomy" id="1093978"/>
    <lineage>
        <taxon>Eukaryota</taxon>
        <taxon>Metazoa</taxon>
        <taxon>Spiralia</taxon>
        <taxon>Lophotrochozoa</taxon>
        <taxon>Mollusca</taxon>
        <taxon>Gastropoda</taxon>
        <taxon>Heterobranchia</taxon>
        <taxon>Euthyneura</taxon>
        <taxon>Panpulmonata</taxon>
        <taxon>Sacoglossa</taxon>
        <taxon>Placobranchoidea</taxon>
        <taxon>Plakobranchidae</taxon>
        <taxon>Elysia</taxon>
    </lineage>
</organism>
<dbReference type="EMBL" id="BMAT01004764">
    <property type="protein sequence ID" value="GFR79813.1"/>
    <property type="molecule type" value="Genomic_DNA"/>
</dbReference>
<evidence type="ECO:0000256" key="4">
    <source>
        <dbReference type="SAM" id="MobiDB-lite"/>
    </source>
</evidence>
<proteinExistence type="predicted"/>
<name>A0AAV4G2M9_9GAST</name>
<sequence length="286" mass="31340">MMSDEDDIASSWSASKGSNSGYSSGAETDDFLGSFDCAEDELLYVSRHGRRTRLLSMLVASEEADEGDKININCKGNQKSNRGWSPLHLAVYFGQVPSVRLLLEFGANVNQLNAAGESPLHLAAYTGREEIVGLLLQHGADTTLYNTAGQTAKSVARSEYILNMIAGLTALDLCQSEKMRQVLAVQPIRTLHSQPQRFEGFLLKQPSENPAEIRIQYSDGIKHTLQVESAGTHQMNIQICFYSLGDLVHVVSQANDIVRSSREMCNALNHCMALLAQQEEVSSSPC</sequence>
<feature type="compositionally biased region" description="Low complexity" evidence="4">
    <location>
        <begin position="9"/>
        <end position="22"/>
    </location>
</feature>
<dbReference type="AlphaFoldDB" id="A0AAV4G2M9"/>
<reference evidence="5 6" key="1">
    <citation type="journal article" date="2021" name="Elife">
        <title>Chloroplast acquisition without the gene transfer in kleptoplastic sea slugs, Plakobranchus ocellatus.</title>
        <authorList>
            <person name="Maeda T."/>
            <person name="Takahashi S."/>
            <person name="Yoshida T."/>
            <person name="Shimamura S."/>
            <person name="Takaki Y."/>
            <person name="Nagai Y."/>
            <person name="Toyoda A."/>
            <person name="Suzuki Y."/>
            <person name="Arimoto A."/>
            <person name="Ishii H."/>
            <person name="Satoh N."/>
            <person name="Nishiyama T."/>
            <person name="Hasebe M."/>
            <person name="Maruyama T."/>
            <person name="Minagawa J."/>
            <person name="Obokata J."/>
            <person name="Shigenobu S."/>
        </authorList>
    </citation>
    <scope>NUCLEOTIDE SEQUENCE [LARGE SCALE GENOMIC DNA]</scope>
</reference>
<keyword evidence="2 3" id="KW-0040">ANK repeat</keyword>
<dbReference type="PROSITE" id="PS50297">
    <property type="entry name" value="ANK_REP_REGION"/>
    <property type="match status" value="2"/>
</dbReference>
<dbReference type="SUPFAM" id="SSF48403">
    <property type="entry name" value="Ankyrin repeat"/>
    <property type="match status" value="1"/>
</dbReference>
<dbReference type="GO" id="GO:0031436">
    <property type="term" value="C:BRCA1-BARD1 complex"/>
    <property type="evidence" value="ECO:0007669"/>
    <property type="project" value="TreeGrafter"/>
</dbReference>
<dbReference type="PANTHER" id="PTHR24171:SF8">
    <property type="entry name" value="BRCA1-ASSOCIATED RING DOMAIN PROTEIN 1"/>
    <property type="match status" value="1"/>
</dbReference>
<dbReference type="SMART" id="SM00248">
    <property type="entry name" value="ANK"/>
    <property type="match status" value="2"/>
</dbReference>
<dbReference type="InterPro" id="IPR002110">
    <property type="entry name" value="Ankyrin_rpt"/>
</dbReference>
<keyword evidence="6" id="KW-1185">Reference proteome</keyword>
<dbReference type="PANTHER" id="PTHR24171">
    <property type="entry name" value="ANKYRIN REPEAT DOMAIN-CONTAINING PROTEIN 39-RELATED"/>
    <property type="match status" value="1"/>
</dbReference>
<dbReference type="Gene3D" id="1.25.40.20">
    <property type="entry name" value="Ankyrin repeat-containing domain"/>
    <property type="match status" value="1"/>
</dbReference>
<dbReference type="GO" id="GO:0070531">
    <property type="term" value="C:BRCA1-A complex"/>
    <property type="evidence" value="ECO:0007669"/>
    <property type="project" value="TreeGrafter"/>
</dbReference>
<comment type="caution">
    <text evidence="5">The sequence shown here is derived from an EMBL/GenBank/DDBJ whole genome shotgun (WGS) entry which is preliminary data.</text>
</comment>
<dbReference type="Proteomes" id="UP000762676">
    <property type="component" value="Unassembled WGS sequence"/>
</dbReference>
<feature type="repeat" description="ANK" evidence="3">
    <location>
        <begin position="115"/>
        <end position="147"/>
    </location>
</feature>
<gene>
    <name evidence="5" type="ORF">ElyMa_002297500</name>
</gene>
<dbReference type="PROSITE" id="PS50088">
    <property type="entry name" value="ANK_REPEAT"/>
    <property type="match status" value="2"/>
</dbReference>
<keyword evidence="1" id="KW-0677">Repeat</keyword>
<dbReference type="GO" id="GO:0004842">
    <property type="term" value="F:ubiquitin-protein transferase activity"/>
    <property type="evidence" value="ECO:0007669"/>
    <property type="project" value="TreeGrafter"/>
</dbReference>
<feature type="repeat" description="ANK" evidence="3">
    <location>
        <begin position="82"/>
        <end position="114"/>
    </location>
</feature>